<accession>A0ACD5ZYB9</accession>
<keyword evidence="2" id="KW-1185">Reference proteome</keyword>
<organism evidence="1 2">
    <name type="scientific">Avena sativa</name>
    <name type="common">Oat</name>
    <dbReference type="NCBI Taxonomy" id="4498"/>
    <lineage>
        <taxon>Eukaryota</taxon>
        <taxon>Viridiplantae</taxon>
        <taxon>Streptophyta</taxon>
        <taxon>Embryophyta</taxon>
        <taxon>Tracheophyta</taxon>
        <taxon>Spermatophyta</taxon>
        <taxon>Magnoliopsida</taxon>
        <taxon>Liliopsida</taxon>
        <taxon>Poales</taxon>
        <taxon>Poaceae</taxon>
        <taxon>BOP clade</taxon>
        <taxon>Pooideae</taxon>
        <taxon>Poodae</taxon>
        <taxon>Poeae</taxon>
        <taxon>Poeae Chloroplast Group 1 (Aveneae type)</taxon>
        <taxon>Aveninae</taxon>
        <taxon>Avena</taxon>
    </lineage>
</organism>
<dbReference type="Proteomes" id="UP001732700">
    <property type="component" value="Chromosome 7C"/>
</dbReference>
<protein>
    <submittedName>
        <fullName evidence="1">Uncharacterized protein</fullName>
    </submittedName>
</protein>
<evidence type="ECO:0000313" key="1">
    <source>
        <dbReference type="EnsemblPlants" id="AVESA.00010b.r2.7CG0692140.1.CDS"/>
    </source>
</evidence>
<name>A0ACD5ZYB9_AVESA</name>
<proteinExistence type="predicted"/>
<reference evidence="1" key="2">
    <citation type="submission" date="2025-09" db="UniProtKB">
        <authorList>
            <consortium name="EnsemblPlants"/>
        </authorList>
    </citation>
    <scope>IDENTIFICATION</scope>
</reference>
<evidence type="ECO:0000313" key="2">
    <source>
        <dbReference type="Proteomes" id="UP001732700"/>
    </source>
</evidence>
<sequence length="517" mass="59339">MCTSCESCKLRDEDLYRNLDDEKKHFLVLMLGDFRDAMIIPEELVRRLKVEIPGEIQLETRNGSSHTILVAKNQEKRVFTVGWCDFVEIYDLHVGDSVILQYNGNSKFNAIIFDNLGREKALSVVVDPYISQVRNRRSDTHEIGYAKNMDAHCRRYKSHLEYHYMNLDDVNKYLSMLMMGDFQHEMIIPEEFVQRFKGEIPGEFILETQNRCSYIIGVAKHQEKLVLTAGWREFVQTFRLQMGDTVVFRYNGNSKFSVMIFDELGCENALSVTVDPFLAPVQERHTNATETVNRSNIHPVESTNTSHVLPQPMEMQPSTSTVNRLPMESPPTEIHQHPQMDKSCQVSMAPIIISSESSESFSSEDDAPGSNYIVRKKSKLSSQNDQLKDGYITTQKTKLTLVQKEAVKEKVQSIHSEIPIFVAVMSKSSVESRFFLTFPSHYAKEYLSGGLHVYLQHVGAKWDCRFGDTRGDKKLTCGWKKFARGNDLKMGDICLFELLSNQERTMEVHIIRLNGEN</sequence>
<dbReference type="EnsemblPlants" id="AVESA.00010b.r2.7CG0692140.1">
    <property type="protein sequence ID" value="AVESA.00010b.r2.7CG0692140.1.CDS"/>
    <property type="gene ID" value="AVESA.00010b.r2.7CG0692140"/>
</dbReference>
<reference evidence="1" key="1">
    <citation type="submission" date="2021-05" db="EMBL/GenBank/DDBJ databases">
        <authorList>
            <person name="Scholz U."/>
            <person name="Mascher M."/>
            <person name="Fiebig A."/>
        </authorList>
    </citation>
    <scope>NUCLEOTIDE SEQUENCE [LARGE SCALE GENOMIC DNA]</scope>
</reference>